<dbReference type="Proteomes" id="UP001196765">
    <property type="component" value="Unassembled WGS sequence"/>
</dbReference>
<organism evidence="1 2">
    <name type="scientific">Segatella copri</name>
    <dbReference type="NCBI Taxonomy" id="165179"/>
    <lineage>
        <taxon>Bacteria</taxon>
        <taxon>Pseudomonadati</taxon>
        <taxon>Bacteroidota</taxon>
        <taxon>Bacteroidia</taxon>
        <taxon>Bacteroidales</taxon>
        <taxon>Prevotellaceae</taxon>
        <taxon>Segatella</taxon>
    </lineage>
</organism>
<gene>
    <name evidence="1" type="ORF">KSW82_03735</name>
</gene>
<dbReference type="AlphaFoldDB" id="A0AAW4MZT1"/>
<name>A0AAW4MZT1_9BACT</name>
<sequence length="650" mass="71870">MSVENINLTAPIHAATKQGKAVAAREVFMDGDKETVQQIGEKTYQLEDAIKDITATGGASTANAVSYSNSTSGMTAVTAQGAIDELASKKANSADVTSQMQTEQTRVNAELEKKFNLANITQESGDAEDKVMSQKAVSDKLSDLFDKNEEIEGVEYNNNGFSVSDPELNSILDIDEDGVMRTKGFDSSKVVSKEEAKALEEFSIENDTSNTLNIEDNDGEKIMRLKSALDIDEDGVMRTKGFDSSKVVSKEEAKALEEFSIENDTSNTLNIEDNDGEKIMRLKSALDIDEDGIMRTKGFDSSKVVSKEEAKALEEFSIENDTSNTLNIEDNDGEKIMRLKSALDIDEDGIVRTKGFDSSKRKDEFDIIVDANGNGDYTTIEEALNNAKDSETKHVKILVKCGTYFPSPDVAGVFPYEKNFRNLSIVGENRNKCILRSDIGFYDYTIKTDCTPLRLNGNVNIENLTIFSYSSKFNDYANKVEGFTPRDDNRKASYCIHRDGKSRDGDVFVIKNCTLINDHMTAIGFGLKENVTLRIEDCYIQSEQAEEHSLADKYGTIYGHFDSGKFGLNQNLEVIRCQIVNKTSYQAIAIKDAKGEGATPQNTFANLLFIGNVCDTTNIEKALDIQDTIVGFYAKSNLCYNNNVSQMNKS</sequence>
<evidence type="ECO:0000313" key="1">
    <source>
        <dbReference type="EMBL" id="MBV3386851.1"/>
    </source>
</evidence>
<evidence type="ECO:0000313" key="2">
    <source>
        <dbReference type="Proteomes" id="UP001196765"/>
    </source>
</evidence>
<proteinExistence type="predicted"/>
<reference evidence="1" key="1">
    <citation type="submission" date="2021-06" db="EMBL/GenBank/DDBJ databases">
        <title>Collection of gut derived symbiotic bacterial strains cultured from healthy donors.</title>
        <authorList>
            <person name="Lin H."/>
            <person name="Littmann E."/>
            <person name="Pamer E.G."/>
        </authorList>
    </citation>
    <scope>NUCLEOTIDE SEQUENCE</scope>
    <source>
        <strain evidence="1">MSK.21.74</strain>
    </source>
</reference>
<accession>A0AAW4MZT1</accession>
<protein>
    <submittedName>
        <fullName evidence="1">Uncharacterized protein</fullName>
    </submittedName>
</protein>
<comment type="caution">
    <text evidence="1">The sequence shown here is derived from an EMBL/GenBank/DDBJ whole genome shotgun (WGS) entry which is preliminary data.</text>
</comment>
<dbReference type="EMBL" id="JAHOEI010000007">
    <property type="protein sequence ID" value="MBV3386851.1"/>
    <property type="molecule type" value="Genomic_DNA"/>
</dbReference>
<dbReference type="RefSeq" id="WP_217759698.1">
    <property type="nucleotide sequence ID" value="NZ_JAHOEI010000007.1"/>
</dbReference>